<accession>E6UKA0</accession>
<name>E6UKA0_RUMA7</name>
<reference evidence="2" key="1">
    <citation type="journal article" date="2011" name="J. Bacteriol.">
        <title>Complete genome of the cellulolytic ruminal bacterium Ruminococcus albus 7.</title>
        <authorList>
            <person name="Suen G."/>
            <person name="Stevenson D.M."/>
            <person name="Bruce D.C."/>
            <person name="Chertkov O."/>
            <person name="Copeland A."/>
            <person name="Cheng J.F."/>
            <person name="Detter C."/>
            <person name="Detter J.C."/>
            <person name="Goodwin L.A."/>
            <person name="Han C.S."/>
            <person name="Hauser L.J."/>
            <person name="Ivanova N.N."/>
            <person name="Kyrpides N.C."/>
            <person name="Land M.L."/>
            <person name="Lapidus A."/>
            <person name="Lucas S."/>
            <person name="Ovchinnikova G."/>
            <person name="Pitluck S."/>
            <person name="Tapia R."/>
            <person name="Woyke T."/>
            <person name="Boyum J."/>
            <person name="Mead D."/>
            <person name="Weimer P.J."/>
        </authorList>
    </citation>
    <scope>NUCLEOTIDE SEQUENCE [LARGE SCALE GENOMIC DNA]</scope>
    <source>
        <strain evidence="2">ATCC 27210 / DSM 20455 / JCM 14654 / NCDO 2250 / 7</strain>
        <plasmid evidence="2">pRUMAL01</plasmid>
    </source>
</reference>
<proteinExistence type="predicted"/>
<dbReference type="Proteomes" id="UP000006919">
    <property type="component" value="Plasmid pRUMAL01"/>
</dbReference>
<geneLocation type="plasmid" evidence="1 2">
    <name>pRUMAL01</name>
</geneLocation>
<gene>
    <name evidence="1" type="ordered locus">Rumal_3657</name>
</gene>
<evidence type="ECO:0000313" key="1">
    <source>
        <dbReference type="EMBL" id="ADU24096.1"/>
    </source>
</evidence>
<keyword evidence="1" id="KW-0614">Plasmid</keyword>
<organism evidence="1 2">
    <name type="scientific">Ruminococcus albus (strain ATCC 27210 / DSM 20455 / JCM 14654 / NCDO 2250 / 7)</name>
    <dbReference type="NCBI Taxonomy" id="697329"/>
    <lineage>
        <taxon>Bacteria</taxon>
        <taxon>Bacillati</taxon>
        <taxon>Bacillota</taxon>
        <taxon>Clostridia</taxon>
        <taxon>Eubacteriales</taxon>
        <taxon>Oscillospiraceae</taxon>
        <taxon>Ruminococcus</taxon>
    </lineage>
</organism>
<dbReference type="KEGG" id="ral:Rumal_3657"/>
<dbReference type="EMBL" id="CP002404">
    <property type="protein sequence ID" value="ADU24096.1"/>
    <property type="molecule type" value="Genomic_DNA"/>
</dbReference>
<dbReference type="RefSeq" id="WP_013483644.1">
    <property type="nucleotide sequence ID" value="NC_014824.1"/>
</dbReference>
<dbReference type="HOGENOM" id="CLU_2034040_0_0_9"/>
<dbReference type="OrthoDB" id="9807423at2"/>
<protein>
    <submittedName>
        <fullName evidence="1">Uncharacterized protein</fullName>
    </submittedName>
</protein>
<dbReference type="AlphaFoldDB" id="E6UKA0"/>
<evidence type="ECO:0000313" key="2">
    <source>
        <dbReference type="Proteomes" id="UP000006919"/>
    </source>
</evidence>
<sequence length="131" mass="14900">MMVRGIYKGGFISRQDAAEGKYYCPKCKRPLYITKTPGYFGQCFHCDEDFYMIEALSEENECGVMVGRPLNGITVNGGIEYLLNSENKRMIFDSPEDAKNYLIQNGVSKVAAELFYYIDAAMQTEIEKTDQ</sequence>